<keyword evidence="2" id="KW-0472">Membrane</keyword>
<evidence type="ECO:0000313" key="3">
    <source>
        <dbReference type="EMBL" id="KIK50062.1"/>
    </source>
</evidence>
<dbReference type="Proteomes" id="UP000053593">
    <property type="component" value="Unassembled WGS sequence"/>
</dbReference>
<dbReference type="OrthoDB" id="391988at2759"/>
<feature type="transmembrane region" description="Helical" evidence="2">
    <location>
        <begin position="174"/>
        <end position="199"/>
    </location>
</feature>
<reference evidence="3 4" key="1">
    <citation type="submission" date="2014-04" db="EMBL/GenBank/DDBJ databases">
        <title>Evolutionary Origins and Diversification of the Mycorrhizal Mutualists.</title>
        <authorList>
            <consortium name="DOE Joint Genome Institute"/>
            <consortium name="Mycorrhizal Genomics Consortium"/>
            <person name="Kohler A."/>
            <person name="Kuo A."/>
            <person name="Nagy L.G."/>
            <person name="Floudas D."/>
            <person name="Copeland A."/>
            <person name="Barry K.W."/>
            <person name="Cichocki N."/>
            <person name="Veneault-Fourrey C."/>
            <person name="LaButti K."/>
            <person name="Lindquist E.A."/>
            <person name="Lipzen A."/>
            <person name="Lundell T."/>
            <person name="Morin E."/>
            <person name="Murat C."/>
            <person name="Riley R."/>
            <person name="Ohm R."/>
            <person name="Sun H."/>
            <person name="Tunlid A."/>
            <person name="Henrissat B."/>
            <person name="Grigoriev I.V."/>
            <person name="Hibbett D.S."/>
            <person name="Martin F."/>
        </authorList>
    </citation>
    <scope>NUCLEOTIDE SEQUENCE [LARGE SCALE GENOMIC DNA]</scope>
    <source>
        <strain evidence="3 4">FD-317 M1</strain>
    </source>
</reference>
<evidence type="ECO:0000256" key="2">
    <source>
        <dbReference type="SAM" id="Phobius"/>
    </source>
</evidence>
<keyword evidence="2" id="KW-0812">Transmembrane</keyword>
<gene>
    <name evidence="3" type="ORF">GYMLUDRAFT_494940</name>
</gene>
<keyword evidence="4" id="KW-1185">Reference proteome</keyword>
<evidence type="ECO:0000313" key="4">
    <source>
        <dbReference type="Proteomes" id="UP000053593"/>
    </source>
</evidence>
<dbReference type="AlphaFoldDB" id="A0A0D0BX45"/>
<evidence type="ECO:0000256" key="1">
    <source>
        <dbReference type="SAM" id="MobiDB-lite"/>
    </source>
</evidence>
<accession>A0A0D0BX45</accession>
<feature type="transmembrane region" description="Helical" evidence="2">
    <location>
        <begin position="211"/>
        <end position="235"/>
    </location>
</feature>
<sequence length="301" mass="34064">MLFNEHLRKARASGKPPPSDIRNIAENNATNAFNARVEEFFSTSPKYPLENRLKMLRELTHATRKSLSNIEGDLWIPWAAAQQVNAQHKVEFSINEGFKKYWVDLGKSTVFEENNLLECMSRIHVDILKSWNFNDKEEILSGDKFRAEMIKLIEPLLSERQPGRDDILSHIPDWVPVAGAIIPVFGQVLAAIGVGGVVVKFLYTKYQKIPLTALCFGAYIADLTLILHALFINMLSQEPPRSVSRELALDSLRTYKDSDSTEVHNHIREIVYGSPTSHPEKKIVGLIRKKLGMDTVQKTGN</sequence>
<organism evidence="3 4">
    <name type="scientific">Collybiopsis luxurians FD-317 M1</name>
    <dbReference type="NCBI Taxonomy" id="944289"/>
    <lineage>
        <taxon>Eukaryota</taxon>
        <taxon>Fungi</taxon>
        <taxon>Dikarya</taxon>
        <taxon>Basidiomycota</taxon>
        <taxon>Agaricomycotina</taxon>
        <taxon>Agaricomycetes</taxon>
        <taxon>Agaricomycetidae</taxon>
        <taxon>Agaricales</taxon>
        <taxon>Marasmiineae</taxon>
        <taxon>Omphalotaceae</taxon>
        <taxon>Collybiopsis</taxon>
        <taxon>Collybiopsis luxurians</taxon>
    </lineage>
</organism>
<proteinExistence type="predicted"/>
<protein>
    <submittedName>
        <fullName evidence="3">Unplaced genomic scaffold GYMLUscaffold_186, whole genome shotgun sequence</fullName>
    </submittedName>
</protein>
<feature type="region of interest" description="Disordered" evidence="1">
    <location>
        <begin position="1"/>
        <end position="20"/>
    </location>
</feature>
<keyword evidence="2" id="KW-1133">Transmembrane helix</keyword>
<dbReference type="HOGENOM" id="CLU_906461_0_0_1"/>
<name>A0A0D0BX45_9AGAR</name>
<dbReference type="EMBL" id="KN834934">
    <property type="protein sequence ID" value="KIK50062.1"/>
    <property type="molecule type" value="Genomic_DNA"/>
</dbReference>